<proteinExistence type="predicted"/>
<dbReference type="RefSeq" id="WP_068801811.1">
    <property type="nucleotide sequence ID" value="NZ_JANIKK010000001.1"/>
</dbReference>
<dbReference type="STRING" id="1686286.GCA_900092335_01928"/>
<comment type="caution">
    <text evidence="6">The sequence shown here is derived from an EMBL/GenBank/DDBJ whole genome shotgun (WGS) entry which is preliminary data.</text>
</comment>
<dbReference type="AlphaFoldDB" id="A0A540R6M2"/>
<evidence type="ECO:0000313" key="7">
    <source>
        <dbReference type="Proteomes" id="UP000318080"/>
    </source>
</evidence>
<dbReference type="Proteomes" id="UP000318080">
    <property type="component" value="Unassembled WGS sequence"/>
</dbReference>
<reference evidence="6 7" key="1">
    <citation type="submission" date="2019-06" db="EMBL/GenBank/DDBJ databases">
        <title>Draft genome of C. phoceense Strain 272.</title>
        <authorList>
            <person name="Pacheco L.G.C."/>
            <person name="Barberis C.M."/>
            <person name="Almuzara M.N."/>
            <person name="Traglia G.M."/>
            <person name="Santos C.S."/>
            <person name="Rocha D.J.P.G."/>
            <person name="Aguiar E.R.G.R."/>
            <person name="Vay C.A."/>
        </authorList>
    </citation>
    <scope>NUCLEOTIDE SEQUENCE [LARGE SCALE GENOMIC DNA]</scope>
    <source>
        <strain evidence="6 7">272</strain>
    </source>
</reference>
<dbReference type="InterPro" id="IPR029039">
    <property type="entry name" value="Flavoprotein-like_sf"/>
</dbReference>
<evidence type="ECO:0000256" key="3">
    <source>
        <dbReference type="ARBA" id="ARBA00023002"/>
    </source>
</evidence>
<dbReference type="InterPro" id="IPR005025">
    <property type="entry name" value="FMN_Rdtase-like_dom"/>
</dbReference>
<dbReference type="PANTHER" id="PTHR43408:SF2">
    <property type="entry name" value="FMN REDUCTASE (NADPH)"/>
    <property type="match status" value="1"/>
</dbReference>
<accession>A0A540R6M2</accession>
<dbReference type="GO" id="GO:0016491">
    <property type="term" value="F:oxidoreductase activity"/>
    <property type="evidence" value="ECO:0007669"/>
    <property type="project" value="UniProtKB-KW"/>
</dbReference>
<dbReference type="Gene3D" id="3.40.50.360">
    <property type="match status" value="1"/>
</dbReference>
<feature type="domain" description="NADPH-dependent FMN reductase-like" evidence="5">
    <location>
        <begin position="4"/>
        <end position="148"/>
    </location>
</feature>
<keyword evidence="7" id="KW-1185">Reference proteome</keyword>
<dbReference type="InterPro" id="IPR051814">
    <property type="entry name" value="NAD(P)H-dep_FMN_reductase"/>
</dbReference>
<keyword evidence="2" id="KW-0288">FMN</keyword>
<evidence type="ECO:0000313" key="6">
    <source>
        <dbReference type="EMBL" id="TQE43389.1"/>
    </source>
</evidence>
<name>A0A540R6M2_9CORY</name>
<dbReference type="Pfam" id="PF03358">
    <property type="entry name" value="FMN_red"/>
    <property type="match status" value="1"/>
</dbReference>
<dbReference type="NCBIfam" id="TIGR04037">
    <property type="entry name" value="LLM_duo_CE1759"/>
    <property type="match status" value="1"/>
</dbReference>
<feature type="region of interest" description="Disordered" evidence="4">
    <location>
        <begin position="184"/>
        <end position="207"/>
    </location>
</feature>
<evidence type="ECO:0000256" key="2">
    <source>
        <dbReference type="ARBA" id="ARBA00022643"/>
    </source>
</evidence>
<evidence type="ECO:0000256" key="4">
    <source>
        <dbReference type="SAM" id="MobiDB-lite"/>
    </source>
</evidence>
<evidence type="ECO:0000259" key="5">
    <source>
        <dbReference type="Pfam" id="PF03358"/>
    </source>
</evidence>
<gene>
    <name evidence="6" type="ORF">EJK80_07530</name>
</gene>
<dbReference type="SUPFAM" id="SSF52218">
    <property type="entry name" value="Flavoproteins"/>
    <property type="match status" value="1"/>
</dbReference>
<dbReference type="GeneID" id="79853122"/>
<organism evidence="6 7">
    <name type="scientific">Corynebacterium phoceense</name>
    <dbReference type="NCBI Taxonomy" id="1686286"/>
    <lineage>
        <taxon>Bacteria</taxon>
        <taxon>Bacillati</taxon>
        <taxon>Actinomycetota</taxon>
        <taxon>Actinomycetes</taxon>
        <taxon>Mycobacteriales</taxon>
        <taxon>Corynebacteriaceae</taxon>
        <taxon>Corynebacterium</taxon>
    </lineage>
</organism>
<evidence type="ECO:0000256" key="1">
    <source>
        <dbReference type="ARBA" id="ARBA00022630"/>
    </source>
</evidence>
<dbReference type="EMBL" id="VHIR01000009">
    <property type="protein sequence ID" value="TQE43389.1"/>
    <property type="molecule type" value="Genomic_DNA"/>
</dbReference>
<dbReference type="InterPro" id="IPR023932">
    <property type="entry name" value="CE1759_FMN_reduct"/>
</dbReference>
<sequence length="223" mass="23487">MRNLVVITAGLSTPSSTRKLADALSAATESTIGARGEGVKTTVFELRELAGELAEAMTNWGAVTPHLDEAKRAISTADGLIAVTPAFQGSFSGLFKMFFDTLDTHALDGLPTLIGATGGSTRHALMLDYAMRPLFNYLHAVVVPTGIYQSTDSFGSEEGAQTARRIERAAAQLADLMVGPSDRVGGLSGIGSNDDSSPRRKTGLDLEEDFVPFEQLLGGHTGD</sequence>
<dbReference type="PANTHER" id="PTHR43408">
    <property type="entry name" value="FMN REDUCTASE (NADPH)"/>
    <property type="match status" value="1"/>
</dbReference>
<keyword evidence="1" id="KW-0285">Flavoprotein</keyword>
<keyword evidence="3" id="KW-0560">Oxidoreductase</keyword>
<protein>
    <submittedName>
        <fullName evidence="6">Oxidoreductase</fullName>
    </submittedName>
</protein>